<comment type="similarity">
    <text evidence="1">Belongs to the complex I LYR family.</text>
</comment>
<dbReference type="InterPro" id="IPR045294">
    <property type="entry name" value="Complex1_LYR_LYRM1"/>
</dbReference>
<dbReference type="PANTHER" id="PTHR14273">
    <property type="entry name" value="LYR MOTIF-CONTAINING PROTEIN 1"/>
    <property type="match status" value="1"/>
</dbReference>
<evidence type="ECO:0000256" key="1">
    <source>
        <dbReference type="ARBA" id="ARBA00009508"/>
    </source>
</evidence>
<evidence type="ECO:0000313" key="5">
    <source>
        <dbReference type="Proteomes" id="UP001234178"/>
    </source>
</evidence>
<dbReference type="Pfam" id="PF05347">
    <property type="entry name" value="Complex1_LYR"/>
    <property type="match status" value="1"/>
</dbReference>
<organism evidence="4 5">
    <name type="scientific">Daphnia magna</name>
    <dbReference type="NCBI Taxonomy" id="35525"/>
    <lineage>
        <taxon>Eukaryota</taxon>
        <taxon>Metazoa</taxon>
        <taxon>Ecdysozoa</taxon>
        <taxon>Arthropoda</taxon>
        <taxon>Crustacea</taxon>
        <taxon>Branchiopoda</taxon>
        <taxon>Diplostraca</taxon>
        <taxon>Cladocera</taxon>
        <taxon>Anomopoda</taxon>
        <taxon>Daphniidae</taxon>
        <taxon>Daphnia</taxon>
    </lineage>
</organism>
<sequence length="129" mass="15009">MAGSSSLKRQTLSLYKKILQVGRSWNAVNPNNTEEERKYILNETKHWFLVNRNVQGPQTIKDHLQEAEARLEMALHYRNPYPRPVNLPPKTVTIRPGKKHGVAQERLREQSRPVYIKSIDRESGIKNKP</sequence>
<protein>
    <recommendedName>
        <fullName evidence="3">Complex 1 LYR protein domain-containing protein</fullName>
    </recommendedName>
</protein>
<feature type="domain" description="Complex 1 LYR protein" evidence="3">
    <location>
        <begin position="9"/>
        <end position="73"/>
    </location>
</feature>
<dbReference type="PANTHER" id="PTHR14273:SF0">
    <property type="entry name" value="LYR MOTIF-CONTAINING PROTEIN 1"/>
    <property type="match status" value="1"/>
</dbReference>
<dbReference type="CDD" id="cd20261">
    <property type="entry name" value="Complex1_LYR_LYRM1"/>
    <property type="match status" value="1"/>
</dbReference>
<evidence type="ECO:0000259" key="3">
    <source>
        <dbReference type="Pfam" id="PF05347"/>
    </source>
</evidence>
<dbReference type="InterPro" id="IPR008011">
    <property type="entry name" value="Complex1_LYR_dom"/>
</dbReference>
<proteinExistence type="inferred from homology"/>
<dbReference type="InterPro" id="IPR040330">
    <property type="entry name" value="LYRM1"/>
</dbReference>
<dbReference type="EMBL" id="JAOYFB010000001">
    <property type="protein sequence ID" value="KAK4003278.1"/>
    <property type="molecule type" value="Genomic_DNA"/>
</dbReference>
<dbReference type="Proteomes" id="UP001234178">
    <property type="component" value="Unassembled WGS sequence"/>
</dbReference>
<gene>
    <name evidence="4" type="ORF">OUZ56_005050</name>
</gene>
<feature type="compositionally biased region" description="Basic and acidic residues" evidence="2">
    <location>
        <begin position="102"/>
        <end position="111"/>
    </location>
</feature>
<accession>A0ABQ9YRN2</accession>
<evidence type="ECO:0000313" key="4">
    <source>
        <dbReference type="EMBL" id="KAK4003278.1"/>
    </source>
</evidence>
<name>A0ABQ9YRN2_9CRUS</name>
<evidence type="ECO:0000256" key="2">
    <source>
        <dbReference type="SAM" id="MobiDB-lite"/>
    </source>
</evidence>
<reference evidence="4 5" key="1">
    <citation type="journal article" date="2023" name="Nucleic Acids Res.">
        <title>The hologenome of Daphnia magna reveals possible DNA methylation and microbiome-mediated evolution of the host genome.</title>
        <authorList>
            <person name="Chaturvedi A."/>
            <person name="Li X."/>
            <person name="Dhandapani V."/>
            <person name="Marshall H."/>
            <person name="Kissane S."/>
            <person name="Cuenca-Cambronero M."/>
            <person name="Asole G."/>
            <person name="Calvet F."/>
            <person name="Ruiz-Romero M."/>
            <person name="Marangio P."/>
            <person name="Guigo R."/>
            <person name="Rago D."/>
            <person name="Mirbahai L."/>
            <person name="Eastwood N."/>
            <person name="Colbourne J.K."/>
            <person name="Zhou J."/>
            <person name="Mallon E."/>
            <person name="Orsini L."/>
        </authorList>
    </citation>
    <scope>NUCLEOTIDE SEQUENCE [LARGE SCALE GENOMIC DNA]</scope>
    <source>
        <strain evidence="4">LRV0_1</strain>
    </source>
</reference>
<keyword evidence="5" id="KW-1185">Reference proteome</keyword>
<comment type="caution">
    <text evidence="4">The sequence shown here is derived from an EMBL/GenBank/DDBJ whole genome shotgun (WGS) entry which is preliminary data.</text>
</comment>
<feature type="region of interest" description="Disordered" evidence="2">
    <location>
        <begin position="79"/>
        <end position="112"/>
    </location>
</feature>